<keyword evidence="2" id="KW-1185">Reference proteome</keyword>
<dbReference type="STRING" id="51240.A0A2I4DT72"/>
<accession>A0A2I4DT72</accession>
<feature type="compositionally biased region" description="Basic residues" evidence="1">
    <location>
        <begin position="113"/>
        <end position="123"/>
    </location>
</feature>
<dbReference type="PANTHER" id="PTHR46325">
    <property type="entry name" value="CRIB DOMAIN-CONTAINING PROTEIN RIC8"/>
    <property type="match status" value="1"/>
</dbReference>
<dbReference type="OrthoDB" id="4206278at2759"/>
<feature type="compositionally biased region" description="Low complexity" evidence="1">
    <location>
        <begin position="124"/>
        <end position="138"/>
    </location>
</feature>
<evidence type="ECO:0000313" key="2">
    <source>
        <dbReference type="Proteomes" id="UP000235220"/>
    </source>
</evidence>
<reference evidence="3" key="1">
    <citation type="submission" date="2025-08" db="UniProtKB">
        <authorList>
            <consortium name="RefSeq"/>
        </authorList>
    </citation>
    <scope>IDENTIFICATION</scope>
    <source>
        <tissue evidence="3">Leaves</tissue>
    </source>
</reference>
<proteinExistence type="predicted"/>
<dbReference type="PROSITE" id="PS50108">
    <property type="entry name" value="CRIB"/>
    <property type="match status" value="1"/>
</dbReference>
<dbReference type="Gene3D" id="3.90.810.10">
    <property type="entry name" value="CRIB domain"/>
    <property type="match status" value="1"/>
</dbReference>
<dbReference type="KEGG" id="jre:108983232"/>
<feature type="compositionally biased region" description="Polar residues" evidence="1">
    <location>
        <begin position="75"/>
        <end position="84"/>
    </location>
</feature>
<organism evidence="2 3">
    <name type="scientific">Juglans regia</name>
    <name type="common">English walnut</name>
    <dbReference type="NCBI Taxonomy" id="51240"/>
    <lineage>
        <taxon>Eukaryota</taxon>
        <taxon>Viridiplantae</taxon>
        <taxon>Streptophyta</taxon>
        <taxon>Embryophyta</taxon>
        <taxon>Tracheophyta</taxon>
        <taxon>Spermatophyta</taxon>
        <taxon>Magnoliopsida</taxon>
        <taxon>eudicotyledons</taxon>
        <taxon>Gunneridae</taxon>
        <taxon>Pentapetalae</taxon>
        <taxon>rosids</taxon>
        <taxon>fabids</taxon>
        <taxon>Fagales</taxon>
        <taxon>Juglandaceae</taxon>
        <taxon>Juglans</taxon>
    </lineage>
</organism>
<dbReference type="InterPro" id="IPR036936">
    <property type="entry name" value="CRIB_dom_sf"/>
</dbReference>
<dbReference type="InterPro" id="IPR000095">
    <property type="entry name" value="CRIB_dom"/>
</dbReference>
<dbReference type="CDD" id="cd00132">
    <property type="entry name" value="CRIB"/>
    <property type="match status" value="1"/>
</dbReference>
<dbReference type="Proteomes" id="UP000235220">
    <property type="component" value="Chromosome 4"/>
</dbReference>
<dbReference type="PANTHER" id="PTHR46325:SF20">
    <property type="entry name" value="CRIB DOMAIN-CONTAINING PROTEIN RIC10"/>
    <property type="match status" value="1"/>
</dbReference>
<dbReference type="Gramene" id="Jr04_14560_p1">
    <property type="protein sequence ID" value="cds.Jr04_14560_p1"/>
    <property type="gene ID" value="Jr04_14560"/>
</dbReference>
<dbReference type="AlphaFoldDB" id="A0A2I4DT72"/>
<name>A0A2I4DT72_JUGRE</name>
<dbReference type="Pfam" id="PF00786">
    <property type="entry name" value="PBD"/>
    <property type="match status" value="1"/>
</dbReference>
<feature type="compositionally biased region" description="Basic and acidic residues" evidence="1">
    <location>
        <begin position="85"/>
        <end position="103"/>
    </location>
</feature>
<protein>
    <submittedName>
        <fullName evidence="3">CRIB domain-containing protein RIC10-like</fullName>
    </submittedName>
</protein>
<evidence type="ECO:0000256" key="1">
    <source>
        <dbReference type="SAM" id="MobiDB-lite"/>
    </source>
</evidence>
<gene>
    <name evidence="3" type="primary">LOC108983232</name>
</gene>
<evidence type="ECO:0000313" key="3">
    <source>
        <dbReference type="RefSeq" id="XP_018810347.1"/>
    </source>
</evidence>
<sequence>MSPKMKGIYKSFKFISQIFVVKEREIEIGYPTDVKHVAHIGLDDQSGSAPSWMNEYKTASEFSTTSLGSLGEFRGSNSMPLSTRSSHDFEHSMRHRPACDTFKDVPPTELHNVQKKQKRKKSRSTSSSKSSLSRSSRPTKSKSDMDTSLNLQL</sequence>
<dbReference type="GeneID" id="108983232"/>
<feature type="region of interest" description="Disordered" evidence="1">
    <location>
        <begin position="67"/>
        <end position="153"/>
    </location>
</feature>
<dbReference type="RefSeq" id="XP_018810347.1">
    <property type="nucleotide sequence ID" value="XM_018954802.2"/>
</dbReference>
<dbReference type="FunCoup" id="A0A2I4DT72">
    <property type="interactions" value="207"/>
</dbReference>